<dbReference type="InterPro" id="IPR019734">
    <property type="entry name" value="TPR_rpt"/>
</dbReference>
<keyword evidence="2" id="KW-0472">Membrane</keyword>
<feature type="transmembrane region" description="Helical" evidence="2">
    <location>
        <begin position="137"/>
        <end position="154"/>
    </location>
</feature>
<feature type="transmembrane region" description="Helical" evidence="2">
    <location>
        <begin position="203"/>
        <end position="221"/>
    </location>
</feature>
<evidence type="ECO:0000313" key="3">
    <source>
        <dbReference type="EMBL" id="HGE78593.1"/>
    </source>
</evidence>
<dbReference type="EMBL" id="DTOZ01000156">
    <property type="protein sequence ID" value="HGE78593.1"/>
    <property type="molecule type" value="Genomic_DNA"/>
</dbReference>
<keyword evidence="2" id="KW-0812">Transmembrane</keyword>
<name>A0A7V3RI90_UNCW3</name>
<dbReference type="AlphaFoldDB" id="A0A7V3RI90"/>
<dbReference type="SMART" id="SM00028">
    <property type="entry name" value="TPR"/>
    <property type="match status" value="1"/>
</dbReference>
<evidence type="ECO:0008006" key="4">
    <source>
        <dbReference type="Google" id="ProtNLM"/>
    </source>
</evidence>
<dbReference type="Gene3D" id="1.25.40.10">
    <property type="entry name" value="Tetratricopeptide repeat domain"/>
    <property type="match status" value="1"/>
</dbReference>
<accession>A0A7V3RI90</accession>
<feature type="transmembrane region" description="Helical" evidence="2">
    <location>
        <begin position="256"/>
        <end position="280"/>
    </location>
</feature>
<feature type="transmembrane region" description="Helical" evidence="2">
    <location>
        <begin position="7"/>
        <end position="25"/>
    </location>
</feature>
<sequence length="632" mass="74578">MRFKRFTSWHIVLILIFVLILFFSLRKIYDVDIGFHLRGGEWIITNKSFHHYDQYTYTVPQNEYIAMSWLYQVILYLIFKLGRDTFISIFNSIIILIIFFLIYLRLKKYSIPLFLICIILLIGTIPFEIRFGVRPELFTYLFMVSMLLILDLYYDHKGNYLFLLPIIQLFWVNFHGLFILGWVIIGSYLIDTFFTKKSHFKELLKWTAISIFISLLNPYHIKGVLFPFYLFTRLQNASIFKDTITEFASPFSARGFLLTSHSALFSYYIFLGVSLLLLILTRPFRRMYEYLLFIAFGYLSFTAVRNIPLFIIIGLQIMGLGINDLIKNKKKIFLSKVIENAIPILLIIFLILFIIWIKNDGYYAARGGGNFGVGFDPIAHPIKACEFIKENKLNGRILNDLNRGSWLIWSVREPVYIDGRLEVIKEPLFTEFHYSHQPGGVLNLIEKYKPSLIIFDYSYPEALFWEMDLENSPDWRIIYWDETSVIYAKKGYREDIKPIVLSSVIKGMGLKINYTEEEKWRILRKPDKSGLKLFIEGLLKKQYYPLALTRMAFYASVRLDFPTAEILYLNALSQTDYHCAEIYFRLGLIYHFMQDYNKAEYCYRRTLRGNPSHKKAREMLDRLRVGKLPVGG</sequence>
<dbReference type="SUPFAM" id="SSF48452">
    <property type="entry name" value="TPR-like"/>
    <property type="match status" value="1"/>
</dbReference>
<gene>
    <name evidence="3" type="ORF">ENX68_06320</name>
</gene>
<dbReference type="InterPro" id="IPR011990">
    <property type="entry name" value="TPR-like_helical_dom_sf"/>
</dbReference>
<evidence type="ECO:0000256" key="1">
    <source>
        <dbReference type="PROSITE-ProRule" id="PRU00339"/>
    </source>
</evidence>
<feature type="transmembrane region" description="Helical" evidence="2">
    <location>
        <begin position="166"/>
        <end position="191"/>
    </location>
</feature>
<comment type="caution">
    <text evidence="3">The sequence shown here is derived from an EMBL/GenBank/DDBJ whole genome shotgun (WGS) entry which is preliminary data.</text>
</comment>
<feature type="transmembrane region" description="Helical" evidence="2">
    <location>
        <begin position="287"/>
        <end position="303"/>
    </location>
</feature>
<dbReference type="PROSITE" id="PS50005">
    <property type="entry name" value="TPR"/>
    <property type="match status" value="1"/>
</dbReference>
<keyword evidence="1" id="KW-0802">TPR repeat</keyword>
<keyword evidence="2" id="KW-1133">Transmembrane helix</keyword>
<feature type="transmembrane region" description="Helical" evidence="2">
    <location>
        <begin position="86"/>
        <end position="103"/>
    </location>
</feature>
<protein>
    <recommendedName>
        <fullName evidence="4">Tetratricopeptide repeat protein</fullName>
    </recommendedName>
</protein>
<proteinExistence type="predicted"/>
<evidence type="ECO:0000256" key="2">
    <source>
        <dbReference type="SAM" id="Phobius"/>
    </source>
</evidence>
<feature type="transmembrane region" description="Helical" evidence="2">
    <location>
        <begin position="109"/>
        <end position="125"/>
    </location>
</feature>
<feature type="transmembrane region" description="Helical" evidence="2">
    <location>
        <begin position="338"/>
        <end position="357"/>
    </location>
</feature>
<feature type="repeat" description="TPR" evidence="1">
    <location>
        <begin position="580"/>
        <end position="613"/>
    </location>
</feature>
<reference evidence="3" key="1">
    <citation type="journal article" date="2020" name="mSystems">
        <title>Genome- and Community-Level Interaction Insights into Carbon Utilization and Element Cycling Functions of Hydrothermarchaeota in Hydrothermal Sediment.</title>
        <authorList>
            <person name="Zhou Z."/>
            <person name="Liu Y."/>
            <person name="Xu W."/>
            <person name="Pan J."/>
            <person name="Luo Z.H."/>
            <person name="Li M."/>
        </authorList>
    </citation>
    <scope>NUCLEOTIDE SEQUENCE [LARGE SCALE GENOMIC DNA]</scope>
    <source>
        <strain evidence="3">SpSt-961</strain>
    </source>
</reference>
<organism evidence="3">
    <name type="scientific">candidate division WOR-3 bacterium</name>
    <dbReference type="NCBI Taxonomy" id="2052148"/>
    <lineage>
        <taxon>Bacteria</taxon>
        <taxon>Bacteria division WOR-3</taxon>
    </lineage>
</organism>